<dbReference type="GO" id="GO:0005886">
    <property type="term" value="C:plasma membrane"/>
    <property type="evidence" value="ECO:0007669"/>
    <property type="project" value="UniProtKB-SubCell"/>
</dbReference>
<dbReference type="Gene3D" id="1.20.1250.20">
    <property type="entry name" value="MFS general substrate transporter like domains"/>
    <property type="match status" value="2"/>
</dbReference>
<feature type="domain" description="Major facilitator superfamily (MFS) profile" evidence="7">
    <location>
        <begin position="1"/>
        <end position="408"/>
    </location>
</feature>
<evidence type="ECO:0000256" key="5">
    <source>
        <dbReference type="ARBA" id="ARBA00023136"/>
    </source>
</evidence>
<feature type="transmembrane region" description="Helical" evidence="6">
    <location>
        <begin position="125"/>
        <end position="145"/>
    </location>
</feature>
<dbReference type="SUPFAM" id="SSF103473">
    <property type="entry name" value="MFS general substrate transporter"/>
    <property type="match status" value="1"/>
</dbReference>
<dbReference type="STRING" id="335541.Swol_2240"/>
<dbReference type="eggNOG" id="COG2271">
    <property type="taxonomic scope" value="Bacteria"/>
</dbReference>
<dbReference type="PANTHER" id="PTHR11662:SF399">
    <property type="entry name" value="FI19708P1-RELATED"/>
    <property type="match status" value="1"/>
</dbReference>
<keyword evidence="3 6" id="KW-0812">Transmembrane</keyword>
<keyword evidence="4 6" id="KW-1133">Transmembrane helix</keyword>
<sequence length="411" mass="44062">MAVMWVLVYLQRTNIGVLLVDQRFLEEMGLVGQAARQGMLMTVFLLVYSLSNMLSVPVSNRLGPRRSLLLGVIVGALSMLAGGWVASFAALILVRVILGLAHGIYHPNISLLVKNWTPPQERGTANAVVGVGGCLALIVALPLYSWINWGVGWEYSFFIPGLLGLLALIPLGFSWISDQPGDNPYISTQEAQYIVSHNQDSDTPRDTPGDESAVDTQGIRELLKNTSFWLMAVIYTAFLCSWWGLMTWMPQYLVQARNFDISGMAGYISLAYGVAAAGILIGGRLADRVQPRSVIGIAALCGVALTTLGIALVPSPLGAVVFMTLAIGINEFVYPTVWAIMQTSLPSHLLVTGSGIVSGVGNLLSAISPFILGWLIQVSGSYTGGLLFLVTMATLGAVCCVLLYRQDASAH</sequence>
<keyword evidence="9" id="KW-1185">Reference proteome</keyword>
<evidence type="ECO:0000256" key="3">
    <source>
        <dbReference type="ARBA" id="ARBA00022692"/>
    </source>
</evidence>
<gene>
    <name evidence="8" type="ordered locus">Swol_2240</name>
</gene>
<accession>Q0AUS3</accession>
<evidence type="ECO:0000313" key="9">
    <source>
        <dbReference type="Proteomes" id="UP000001968"/>
    </source>
</evidence>
<dbReference type="HOGENOM" id="CLU_001265_5_1_9"/>
<feature type="transmembrane region" description="Helical" evidence="6">
    <location>
        <begin position="157"/>
        <end position="176"/>
    </location>
</feature>
<dbReference type="InterPro" id="IPR050382">
    <property type="entry name" value="MFS_Na/Anion_cotransporter"/>
</dbReference>
<evidence type="ECO:0000256" key="4">
    <source>
        <dbReference type="ARBA" id="ARBA00022989"/>
    </source>
</evidence>
<dbReference type="InterPro" id="IPR036259">
    <property type="entry name" value="MFS_trans_sf"/>
</dbReference>
<evidence type="ECO:0000256" key="2">
    <source>
        <dbReference type="ARBA" id="ARBA00022448"/>
    </source>
</evidence>
<dbReference type="PROSITE" id="PS50850">
    <property type="entry name" value="MFS"/>
    <property type="match status" value="1"/>
</dbReference>
<evidence type="ECO:0000256" key="1">
    <source>
        <dbReference type="ARBA" id="ARBA00004651"/>
    </source>
</evidence>
<reference evidence="9" key="1">
    <citation type="journal article" date="2010" name="Environ. Microbiol.">
        <title>The genome of Syntrophomonas wolfei: new insights into syntrophic metabolism and biohydrogen production.</title>
        <authorList>
            <person name="Sieber J.R."/>
            <person name="Sims D.R."/>
            <person name="Han C."/>
            <person name="Kim E."/>
            <person name="Lykidis A."/>
            <person name="Lapidus A.L."/>
            <person name="McDonnald E."/>
            <person name="Rohlin L."/>
            <person name="Culley D.E."/>
            <person name="Gunsalus R."/>
            <person name="McInerney M.J."/>
        </authorList>
    </citation>
    <scope>NUCLEOTIDE SEQUENCE [LARGE SCALE GENOMIC DNA]</scope>
    <source>
        <strain evidence="9">DSM 2245B / Goettingen</strain>
    </source>
</reference>
<feature type="transmembrane region" description="Helical" evidence="6">
    <location>
        <begin position="261"/>
        <end position="282"/>
    </location>
</feature>
<feature type="transmembrane region" description="Helical" evidence="6">
    <location>
        <begin position="92"/>
        <end position="113"/>
    </location>
</feature>
<comment type="subcellular location">
    <subcellularLocation>
        <location evidence="1">Cell membrane</location>
        <topology evidence="1">Multi-pass membrane protein</topology>
    </subcellularLocation>
</comment>
<feature type="transmembrane region" description="Helical" evidence="6">
    <location>
        <begin position="228"/>
        <end position="249"/>
    </location>
</feature>
<dbReference type="Pfam" id="PF07690">
    <property type="entry name" value="MFS_1"/>
    <property type="match status" value="1"/>
</dbReference>
<proteinExistence type="predicted"/>
<dbReference type="Proteomes" id="UP000001968">
    <property type="component" value="Chromosome"/>
</dbReference>
<dbReference type="InterPro" id="IPR011701">
    <property type="entry name" value="MFS"/>
</dbReference>
<dbReference type="InterPro" id="IPR020846">
    <property type="entry name" value="MFS_dom"/>
</dbReference>
<dbReference type="AlphaFoldDB" id="Q0AUS3"/>
<dbReference type="GO" id="GO:0022857">
    <property type="term" value="F:transmembrane transporter activity"/>
    <property type="evidence" value="ECO:0007669"/>
    <property type="project" value="InterPro"/>
</dbReference>
<evidence type="ECO:0000313" key="8">
    <source>
        <dbReference type="EMBL" id="ABI69531.1"/>
    </source>
</evidence>
<dbReference type="KEGG" id="swo:Swol_2240"/>
<evidence type="ECO:0000259" key="7">
    <source>
        <dbReference type="PROSITE" id="PS50850"/>
    </source>
</evidence>
<feature type="transmembrane region" description="Helical" evidence="6">
    <location>
        <begin position="382"/>
        <end position="404"/>
    </location>
</feature>
<feature type="transmembrane region" description="Helical" evidence="6">
    <location>
        <begin position="294"/>
        <end position="313"/>
    </location>
</feature>
<evidence type="ECO:0000256" key="6">
    <source>
        <dbReference type="SAM" id="Phobius"/>
    </source>
</evidence>
<feature type="transmembrane region" description="Helical" evidence="6">
    <location>
        <begin position="349"/>
        <end position="376"/>
    </location>
</feature>
<name>Q0AUS3_SYNWW</name>
<feature type="transmembrane region" description="Helical" evidence="6">
    <location>
        <begin position="68"/>
        <end position="86"/>
    </location>
</feature>
<dbReference type="PANTHER" id="PTHR11662">
    <property type="entry name" value="SOLUTE CARRIER FAMILY 17"/>
    <property type="match status" value="1"/>
</dbReference>
<keyword evidence="2" id="KW-0813">Transport</keyword>
<feature type="transmembrane region" description="Helical" evidence="6">
    <location>
        <begin position="319"/>
        <end position="337"/>
    </location>
</feature>
<dbReference type="EMBL" id="CP000448">
    <property type="protein sequence ID" value="ABI69531.1"/>
    <property type="molecule type" value="Genomic_DNA"/>
</dbReference>
<organism evidence="8 9">
    <name type="scientific">Syntrophomonas wolfei subsp. wolfei (strain DSM 2245B / Goettingen)</name>
    <dbReference type="NCBI Taxonomy" id="335541"/>
    <lineage>
        <taxon>Bacteria</taxon>
        <taxon>Bacillati</taxon>
        <taxon>Bacillota</taxon>
        <taxon>Clostridia</taxon>
        <taxon>Eubacteriales</taxon>
        <taxon>Syntrophomonadaceae</taxon>
        <taxon>Syntrophomonas</taxon>
    </lineage>
</organism>
<feature type="transmembrane region" description="Helical" evidence="6">
    <location>
        <begin position="38"/>
        <end position="56"/>
    </location>
</feature>
<keyword evidence="5 6" id="KW-0472">Membrane</keyword>
<protein>
    <submittedName>
        <fullName evidence="8">Putative permease</fullName>
    </submittedName>
</protein>